<sequence>MADADADAQAVAALDLLRRDSFRAFSVLVSRIINDGSAPARQPTKEALESEIDKLSVSMSSPSSLKRSPSATNSPMVKRSPSFLLGLRKSPSVNRSLPHVSDAEDKPAAGHGHSRLAHGFTAPPSATQTPPTEVGSLEPSRTPKNLRRRQSITDTASHIMQRVRRLSVTASTQLPSSDSKGRLLNQLGGQSHSIADRLEHSASVHASPGPTSPEVSVPTSPIDPQPAPIQDSPDAAIKEILSDHTVAILLGALCQNLFEFLEDLQPSDISLSPEQPAALADAVSHPVMTITEASEASGDSESALDNARPLSVEPQRVSEDQASLGNNPEADQRVSEDMPPNSANSDISGSTAAGVAQLAPPELAPKGLAKASSFSVDAAPESDGKRFALLANDVSAVRSAISPIDFAALPEHKQALWCEIEPLLYAVQHICQLHIEVLKTKVAAGEINLGSMDLDDILSMNPDKAAAAPGSEELGKVVIAIDRLLKLAPRLDGQSVLLTETKLRDLSAAQLIGMIERLNRGAEHYQAQRAQPASKYLTLNVLVEKISQSAKRRLDNQCFVMSPDYSLKLDMGRISGLLEQTEKRRYANQDWVSKEQRMLDDLTDLQNKLTSEEHRMQNQRFVMSPEKQRSMFFGRLSGHIERGQERRMQNQDAMSRQDIKEERFQEIDRIMDKMGGFDMASQRASVSSPRLSSVLKIKQTPSAP</sequence>
<feature type="compositionally biased region" description="Low complexity" evidence="1">
    <location>
        <begin position="55"/>
        <end position="70"/>
    </location>
</feature>
<feature type="region of interest" description="Disordered" evidence="1">
    <location>
        <begin position="680"/>
        <end position="704"/>
    </location>
</feature>
<proteinExistence type="predicted"/>
<reference evidence="2 3" key="1">
    <citation type="submission" date="2023-09" db="EMBL/GenBank/DDBJ databases">
        <title>Pangenome analysis of Batrachochytrium dendrobatidis and related Chytrids.</title>
        <authorList>
            <person name="Yacoub M.N."/>
            <person name="Stajich J.E."/>
            <person name="James T.Y."/>
        </authorList>
    </citation>
    <scope>NUCLEOTIDE SEQUENCE [LARGE SCALE GENOMIC DNA]</scope>
    <source>
        <strain evidence="2 3">JEL0888</strain>
    </source>
</reference>
<feature type="compositionally biased region" description="Low complexity" evidence="1">
    <location>
        <begin position="292"/>
        <end position="303"/>
    </location>
</feature>
<gene>
    <name evidence="2" type="ORF">HK105_200697</name>
</gene>
<organism evidence="2 3">
    <name type="scientific">Polyrhizophydium stewartii</name>
    <dbReference type="NCBI Taxonomy" id="2732419"/>
    <lineage>
        <taxon>Eukaryota</taxon>
        <taxon>Fungi</taxon>
        <taxon>Fungi incertae sedis</taxon>
        <taxon>Chytridiomycota</taxon>
        <taxon>Chytridiomycota incertae sedis</taxon>
        <taxon>Chytridiomycetes</taxon>
        <taxon>Rhizophydiales</taxon>
        <taxon>Rhizophydiales incertae sedis</taxon>
        <taxon>Polyrhizophydium</taxon>
    </lineage>
</organism>
<feature type="compositionally biased region" description="Basic and acidic residues" evidence="1">
    <location>
        <begin position="43"/>
        <end position="54"/>
    </location>
</feature>
<evidence type="ECO:0000256" key="1">
    <source>
        <dbReference type="SAM" id="MobiDB-lite"/>
    </source>
</evidence>
<comment type="caution">
    <text evidence="2">The sequence shown here is derived from an EMBL/GenBank/DDBJ whole genome shotgun (WGS) entry which is preliminary data.</text>
</comment>
<feature type="compositionally biased region" description="Polar residues" evidence="1">
    <location>
        <begin position="682"/>
        <end position="691"/>
    </location>
</feature>
<feature type="region of interest" description="Disordered" evidence="1">
    <location>
        <begin position="201"/>
        <end position="232"/>
    </location>
</feature>
<feature type="compositionally biased region" description="Polar residues" evidence="1">
    <location>
        <begin position="341"/>
        <end position="351"/>
    </location>
</feature>
<protein>
    <submittedName>
        <fullName evidence="2">Uncharacterized protein</fullName>
    </submittedName>
</protein>
<keyword evidence="3" id="KW-1185">Reference proteome</keyword>
<feature type="region of interest" description="Disordered" evidence="1">
    <location>
        <begin position="292"/>
        <end position="354"/>
    </location>
</feature>
<evidence type="ECO:0000313" key="2">
    <source>
        <dbReference type="EMBL" id="KAL2919780.1"/>
    </source>
</evidence>
<name>A0ABR4NJT1_9FUNG</name>
<dbReference type="EMBL" id="JADGIZ020000002">
    <property type="protein sequence ID" value="KAL2919780.1"/>
    <property type="molecule type" value="Genomic_DNA"/>
</dbReference>
<evidence type="ECO:0000313" key="3">
    <source>
        <dbReference type="Proteomes" id="UP001527925"/>
    </source>
</evidence>
<feature type="compositionally biased region" description="Low complexity" evidence="1">
    <location>
        <begin position="207"/>
        <end position="220"/>
    </location>
</feature>
<dbReference type="Proteomes" id="UP001527925">
    <property type="component" value="Unassembled WGS sequence"/>
</dbReference>
<feature type="compositionally biased region" description="Low complexity" evidence="1">
    <location>
        <begin position="121"/>
        <end position="132"/>
    </location>
</feature>
<feature type="region of interest" description="Disordered" evidence="1">
    <location>
        <begin position="37"/>
        <end position="160"/>
    </location>
</feature>
<accession>A0ABR4NJT1</accession>